<keyword evidence="6" id="KW-0508">mRNA splicing</keyword>
<dbReference type="PANTHER" id="PTHR12097">
    <property type="entry name" value="SPLICING FACTOR 3B, SUBUNIT 1-RELATED"/>
    <property type="match status" value="1"/>
</dbReference>
<evidence type="ECO:0000256" key="5">
    <source>
        <dbReference type="ARBA" id="ARBA00022737"/>
    </source>
</evidence>
<keyword evidence="3" id="KW-0507">mRNA processing</keyword>
<dbReference type="OrthoDB" id="438939at2759"/>
<keyword evidence="4" id="KW-0747">Spliceosome</keyword>
<evidence type="ECO:0000313" key="13">
    <source>
        <dbReference type="Proteomes" id="UP000005018"/>
    </source>
</evidence>
<evidence type="ECO:0000256" key="3">
    <source>
        <dbReference type="ARBA" id="ARBA00022664"/>
    </source>
</evidence>
<comment type="subcellular location">
    <subcellularLocation>
        <location evidence="1">Nucleus</location>
    </subcellularLocation>
</comment>
<evidence type="ECO:0000256" key="8">
    <source>
        <dbReference type="ARBA" id="ARBA00038332"/>
    </source>
</evidence>
<evidence type="ECO:0000259" key="11">
    <source>
        <dbReference type="Pfam" id="PF22646"/>
    </source>
</evidence>
<evidence type="ECO:0000256" key="1">
    <source>
        <dbReference type="ARBA" id="ARBA00004123"/>
    </source>
</evidence>
<dbReference type="RefSeq" id="XP_003870120.1">
    <property type="nucleotide sequence ID" value="XM_003870071.1"/>
</dbReference>
<evidence type="ECO:0000256" key="10">
    <source>
        <dbReference type="SAM" id="MobiDB-lite"/>
    </source>
</evidence>
<dbReference type="SUPFAM" id="SSF48371">
    <property type="entry name" value="ARM repeat"/>
    <property type="match status" value="2"/>
</dbReference>
<dbReference type="eggNOG" id="KOG0213">
    <property type="taxonomic scope" value="Eukaryota"/>
</dbReference>
<proteinExistence type="inferred from homology"/>
<comment type="similarity">
    <text evidence="2">Belongs to the SF3B1 family.</text>
</comment>
<evidence type="ECO:0000256" key="2">
    <source>
        <dbReference type="ARBA" id="ARBA00005754"/>
    </source>
</evidence>
<evidence type="ECO:0000256" key="9">
    <source>
        <dbReference type="PROSITE-ProRule" id="PRU00103"/>
    </source>
</evidence>
<dbReference type="InterPro" id="IPR054573">
    <property type="entry name" value="PP2A/SF3B1-like_HEAT"/>
</dbReference>
<keyword evidence="13" id="KW-1185">Reference proteome</keyword>
<gene>
    <name evidence="12" type="ORF">CORT_0E04020</name>
</gene>
<dbReference type="KEGG" id="cot:CORT_0E04020"/>
<dbReference type="GO" id="GO:0003729">
    <property type="term" value="F:mRNA binding"/>
    <property type="evidence" value="ECO:0007669"/>
    <property type="project" value="InterPro"/>
</dbReference>
<reference evidence="12 13" key="1">
    <citation type="journal article" date="2012" name="PLoS ONE">
        <title>Sequence and analysis of the genome of the pathogenic yeast Candida orthopsilosis.</title>
        <authorList>
            <person name="Riccombeni A."/>
            <person name="Vidanes G."/>
            <person name="Proux-Wera E."/>
            <person name="Wolfe K.H."/>
            <person name="Butler G."/>
        </authorList>
    </citation>
    <scope>NUCLEOTIDE SEQUENCE [LARGE SCALE GENOMIC DNA]</scope>
    <source>
        <strain evidence="12 13">Co 90-125</strain>
    </source>
</reference>
<dbReference type="AlphaFoldDB" id="H8X761"/>
<dbReference type="InterPro" id="IPR021133">
    <property type="entry name" value="HEAT_type_2"/>
</dbReference>
<dbReference type="InterPro" id="IPR011989">
    <property type="entry name" value="ARM-like"/>
</dbReference>
<name>H8X761_CANO9</name>
<keyword evidence="7" id="KW-0539">Nucleus</keyword>
<dbReference type="GO" id="GO:0000245">
    <property type="term" value="P:spliceosomal complex assembly"/>
    <property type="evidence" value="ECO:0007669"/>
    <property type="project" value="InterPro"/>
</dbReference>
<dbReference type="HOGENOM" id="CLU_002242_0_1_1"/>
<evidence type="ECO:0000256" key="4">
    <source>
        <dbReference type="ARBA" id="ARBA00022728"/>
    </source>
</evidence>
<dbReference type="EMBL" id="HE681723">
    <property type="protein sequence ID" value="CCG23989.1"/>
    <property type="molecule type" value="Genomic_DNA"/>
</dbReference>
<sequence length="1108" mass="125354">MTYDGLCAARNIFSWRKQKHWFCIPAIASSKAMPQKGSKNSLAGNYSISDVLKKELIKEFEHDDSTPNRALQDDINKNDYNRQRFHRSVDLNFDNKKSYHEVNQELLLESEKEESNRAIEDKKNGGASRKRRLSVLDDNEGEAAKKMISSSSSSVAVQSSKSINVPVAEGIPLTDEILDKILPLGFTQLGRPHGFQEDAMAVRNVASTDDEYYVPPTNQSNSIPMSLIPTVSSVHGDLEHVKEEDVKHFGHLLKLREEDLEGDSKKEFQSMKLILKLKNGSQPVRKRAMRSLTEHAAKFGPQLLLKQILPVLLEPIIGEQERHLLIKLVGRIIFQLNVSIRPYTKELIHVLAPFLIEEDSTIRHETRDILNNLTKVVGFATMVSALRQDLDHVDEYVRNLTSRVLAIVANTLGLNQYLSFLKAIVNSRKSWTAKHTGIKSIQQLCILLGKGNGSAILPHLSILVETLAPAVSDETPQVRNITAATLAQLAENVDPYGIDAFEPILELLWNEARRQRGKGLVSFLRCIGSLIPLMNFDPKYDEYTNFYTAELVFLVSRQFSAPNEDMRKTVLKIISSLPLSKKIVPDYDLKLVKPFFQAFWNRRTASDNVQVTKLVVAATDHLAAQFDFITILGYIIHFAKDENEQLRRLAVEALYTVIGNRPDELVEMGPRQVESLVDGVLFAFQEQTVQRQVYLQAFGTVTKALGSRMKPHLNLIISSVLYRMKNKSPEVRQQSSDLIATIAPVIKICFKHDDTLLEKLILILYESLGEVYPDVLGSIINALYSCVNSIDTNTLLEMNNPSINQILPTLTPILKNRHEKVQESSVRLIGLIATKNAETINAKEWMRICFDLLEMLKSNKKRIRIAANATFGHISKTIGPQDIIVMLLNNLKVQERQLRVCTAVAMGIVAETCQPFTVLPAIMNEYKTPERNIQNGVLKALSFMFEYLDGNTTKDYVFAITPLLEDALLDRDLVHRQTAATVVSHIASNCYGLNLGREYDEFFIHFLNLIMPNIYETSPHVIARILESLDSLRLSLGLGIFMNYVWAGLFHPARKVRAPFWKIHNSAYVQCSDALVPYYPQMQKVEKVVVEEEEGDIQFEIEELDLRL</sequence>
<evidence type="ECO:0000256" key="6">
    <source>
        <dbReference type="ARBA" id="ARBA00023187"/>
    </source>
</evidence>
<feature type="region of interest" description="Disordered" evidence="10">
    <location>
        <begin position="110"/>
        <end position="134"/>
    </location>
</feature>
<evidence type="ECO:0000256" key="7">
    <source>
        <dbReference type="ARBA" id="ARBA00023242"/>
    </source>
</evidence>
<feature type="repeat" description="HEAT" evidence="9">
    <location>
        <begin position="463"/>
        <end position="501"/>
    </location>
</feature>
<feature type="domain" description="Phosphatase PP2A regulatory subunit A/Splicing factor 3B subunit 1-like HEAT repeat" evidence="11">
    <location>
        <begin position="877"/>
        <end position="948"/>
    </location>
</feature>
<dbReference type="GeneID" id="14541051"/>
<dbReference type="GO" id="GO:0005681">
    <property type="term" value="C:spliceosomal complex"/>
    <property type="evidence" value="ECO:0007669"/>
    <property type="project" value="UniProtKB-KW"/>
</dbReference>
<dbReference type="InterPro" id="IPR016024">
    <property type="entry name" value="ARM-type_fold"/>
</dbReference>
<dbReference type="InterPro" id="IPR038737">
    <property type="entry name" value="SF3b_su1-like"/>
</dbReference>
<dbReference type="Proteomes" id="UP000005018">
    <property type="component" value="Chromosome 5"/>
</dbReference>
<keyword evidence="5" id="KW-0677">Repeat</keyword>
<feature type="compositionally biased region" description="Basic and acidic residues" evidence="10">
    <location>
        <begin position="110"/>
        <end position="124"/>
    </location>
</feature>
<evidence type="ECO:0000313" key="12">
    <source>
        <dbReference type="EMBL" id="CCG23989.1"/>
    </source>
</evidence>
<dbReference type="Gene3D" id="1.25.10.10">
    <property type="entry name" value="Leucine-rich Repeat Variant"/>
    <property type="match status" value="4"/>
</dbReference>
<organism evidence="12 13">
    <name type="scientific">Candida orthopsilosis (strain 90-125)</name>
    <name type="common">Yeast</name>
    <dbReference type="NCBI Taxonomy" id="1136231"/>
    <lineage>
        <taxon>Eukaryota</taxon>
        <taxon>Fungi</taxon>
        <taxon>Dikarya</taxon>
        <taxon>Ascomycota</taxon>
        <taxon>Saccharomycotina</taxon>
        <taxon>Pichiomycetes</taxon>
        <taxon>Debaryomycetaceae</taxon>
        <taxon>Candida/Lodderomyces clade</taxon>
        <taxon>Candida</taxon>
    </lineage>
</organism>
<accession>H8X761</accession>
<dbReference type="PROSITE" id="PS50077">
    <property type="entry name" value="HEAT_REPEAT"/>
    <property type="match status" value="1"/>
</dbReference>
<comment type="similarity">
    <text evidence="8">Belongs to the phosphatase 2A regulatory subunit A family.</text>
</comment>
<dbReference type="Pfam" id="PF22646">
    <property type="entry name" value="PPP2R1A-like_HEAT"/>
    <property type="match status" value="1"/>
</dbReference>
<protein>
    <recommendedName>
        <fullName evidence="11">Phosphatase PP2A regulatory subunit A/Splicing factor 3B subunit 1-like HEAT repeat domain-containing protein</fullName>
    </recommendedName>
</protein>